<evidence type="ECO:0000256" key="1">
    <source>
        <dbReference type="ARBA" id="ARBA00002668"/>
    </source>
</evidence>
<dbReference type="CDD" id="cd14733">
    <property type="entry name" value="BACK"/>
    <property type="match status" value="1"/>
</dbReference>
<dbReference type="Pfam" id="PF07707">
    <property type="entry name" value="BACK"/>
    <property type="match status" value="1"/>
</dbReference>
<name>A0AA88ACC2_FICCA</name>
<dbReference type="Gene3D" id="1.25.40.420">
    <property type="match status" value="1"/>
</dbReference>
<keyword evidence="5" id="KW-1185">Reference proteome</keyword>
<dbReference type="InterPro" id="IPR011705">
    <property type="entry name" value="BACK"/>
</dbReference>
<comment type="caution">
    <text evidence="4">The sequence shown here is derived from an EMBL/GenBank/DDBJ whole genome shotgun (WGS) entry which is preliminary data.</text>
</comment>
<sequence length="275" mass="30146">MGRGWHDGARGGAGVCHRRDQGLIARFGAKSWLGSRGAATRLVARDGLDDGGRATRISSIVVRKTRSTTSPRISSASLSLSLSLVSASLKKRKTWFSDAASSAMPPQIPLDDLISIWNFGINHDIDFLPELCESYLAKNFMWAVSCKSFVDVPYSLLLGCIKHQHLTIESEMHLSDALLIWLDANTGDSEGLSTSDNYYGSILEQIHPSLLPLWFTAGKRRSCHLSKLADESITSVLRLTKIPSIGSISFLEDGDLNDTRIRLTEYSKIFSNSSG</sequence>
<organism evidence="4 5">
    <name type="scientific">Ficus carica</name>
    <name type="common">Common fig</name>
    <dbReference type="NCBI Taxonomy" id="3494"/>
    <lineage>
        <taxon>Eukaryota</taxon>
        <taxon>Viridiplantae</taxon>
        <taxon>Streptophyta</taxon>
        <taxon>Embryophyta</taxon>
        <taxon>Tracheophyta</taxon>
        <taxon>Spermatophyta</taxon>
        <taxon>Magnoliopsida</taxon>
        <taxon>eudicotyledons</taxon>
        <taxon>Gunneridae</taxon>
        <taxon>Pentapetalae</taxon>
        <taxon>rosids</taxon>
        <taxon>fabids</taxon>
        <taxon>Rosales</taxon>
        <taxon>Moraceae</taxon>
        <taxon>Ficeae</taxon>
        <taxon>Ficus</taxon>
    </lineage>
</organism>
<comment type="function">
    <text evidence="1">May act as a substrate-specific adapter of an E3 ubiquitin-protein ligase complex (CUL3-RBX1-BTB) which mediates the ubiquitination and subsequent proteasomal degradation of target proteins.</text>
</comment>
<dbReference type="Proteomes" id="UP001187192">
    <property type="component" value="Unassembled WGS sequence"/>
</dbReference>
<reference evidence="4" key="1">
    <citation type="submission" date="2023-07" db="EMBL/GenBank/DDBJ databases">
        <title>draft genome sequence of fig (Ficus carica).</title>
        <authorList>
            <person name="Takahashi T."/>
            <person name="Nishimura K."/>
        </authorList>
    </citation>
    <scope>NUCLEOTIDE SEQUENCE</scope>
</reference>
<evidence type="ECO:0000313" key="3">
    <source>
        <dbReference type="EMBL" id="GMN24260.1"/>
    </source>
</evidence>
<dbReference type="EMBL" id="BTGU01000016">
    <property type="protein sequence ID" value="GMN43258.1"/>
    <property type="molecule type" value="Genomic_DNA"/>
</dbReference>
<dbReference type="SMART" id="SM00875">
    <property type="entry name" value="BACK"/>
    <property type="match status" value="1"/>
</dbReference>
<accession>A0AA88ACC2</accession>
<proteinExistence type="predicted"/>
<protein>
    <recommendedName>
        <fullName evidence="2">BACK domain-containing protein</fullName>
    </recommendedName>
</protein>
<evidence type="ECO:0000313" key="4">
    <source>
        <dbReference type="EMBL" id="GMN43258.1"/>
    </source>
</evidence>
<gene>
    <name evidence="4" type="ORF">TIFTF001_012464</name>
    <name evidence="3" type="ORF">TIFTF001_045847</name>
</gene>
<dbReference type="AlphaFoldDB" id="A0AA88ACC2"/>
<feature type="domain" description="BACK" evidence="2">
    <location>
        <begin position="113"/>
        <end position="221"/>
    </location>
</feature>
<evidence type="ECO:0000313" key="5">
    <source>
        <dbReference type="Proteomes" id="UP001187192"/>
    </source>
</evidence>
<evidence type="ECO:0000259" key="2">
    <source>
        <dbReference type="SMART" id="SM00875"/>
    </source>
</evidence>
<dbReference type="EMBL" id="BTGU01004251">
    <property type="protein sequence ID" value="GMN24260.1"/>
    <property type="molecule type" value="Genomic_DNA"/>
</dbReference>